<evidence type="ECO:0000256" key="6">
    <source>
        <dbReference type="SAM" id="Phobius"/>
    </source>
</evidence>
<protein>
    <submittedName>
        <fullName evidence="8">MFS transporter tetracycline efflux</fullName>
    </submittedName>
</protein>
<dbReference type="PROSITE" id="PS00216">
    <property type="entry name" value="SUGAR_TRANSPORT_1"/>
    <property type="match status" value="1"/>
</dbReference>
<feature type="domain" description="Major facilitator superfamily (MFS) profile" evidence="7">
    <location>
        <begin position="10"/>
        <end position="361"/>
    </location>
</feature>
<comment type="subcellular location">
    <subcellularLocation>
        <location evidence="1">Membrane</location>
        <topology evidence="1">Multi-pass membrane protein</topology>
    </subcellularLocation>
</comment>
<accession>A0A196SF50</accession>
<feature type="transmembrane region" description="Helical" evidence="6">
    <location>
        <begin position="306"/>
        <end position="324"/>
    </location>
</feature>
<keyword evidence="2" id="KW-0813">Transport</keyword>
<feature type="transmembrane region" description="Helical" evidence="6">
    <location>
        <begin position="162"/>
        <end position="182"/>
    </location>
</feature>
<reference evidence="8 9" key="1">
    <citation type="submission" date="2016-05" db="EMBL/GenBank/DDBJ databases">
        <title>Nuclear genome of Blastocystis sp. subtype 1 NandII.</title>
        <authorList>
            <person name="Gentekaki E."/>
            <person name="Curtis B."/>
            <person name="Stairs C."/>
            <person name="Eme L."/>
            <person name="Herman E."/>
            <person name="Klimes V."/>
            <person name="Arias M.C."/>
            <person name="Elias M."/>
            <person name="Hilliou F."/>
            <person name="Klute M."/>
            <person name="Malik S.-B."/>
            <person name="Pightling A."/>
            <person name="Rachubinski R."/>
            <person name="Salas D."/>
            <person name="Schlacht A."/>
            <person name="Suga H."/>
            <person name="Archibald J."/>
            <person name="Ball S.G."/>
            <person name="Clark G."/>
            <person name="Dacks J."/>
            <person name="Van Der Giezen M."/>
            <person name="Tsaousis A."/>
            <person name="Roger A."/>
        </authorList>
    </citation>
    <scope>NUCLEOTIDE SEQUENCE [LARGE SCALE GENOMIC DNA]</scope>
    <source>
        <strain evidence="9">ATCC 50177 / NandII</strain>
    </source>
</reference>
<evidence type="ECO:0000313" key="9">
    <source>
        <dbReference type="Proteomes" id="UP000078348"/>
    </source>
</evidence>
<dbReference type="GO" id="GO:0022857">
    <property type="term" value="F:transmembrane transporter activity"/>
    <property type="evidence" value="ECO:0007669"/>
    <property type="project" value="InterPro"/>
</dbReference>
<dbReference type="SUPFAM" id="SSF103473">
    <property type="entry name" value="MFS general substrate transporter"/>
    <property type="match status" value="1"/>
</dbReference>
<evidence type="ECO:0000256" key="3">
    <source>
        <dbReference type="ARBA" id="ARBA00022692"/>
    </source>
</evidence>
<dbReference type="InterPro" id="IPR011701">
    <property type="entry name" value="MFS"/>
</dbReference>
<evidence type="ECO:0000256" key="5">
    <source>
        <dbReference type="ARBA" id="ARBA00023136"/>
    </source>
</evidence>
<feature type="transmembrane region" description="Helical" evidence="6">
    <location>
        <begin position="274"/>
        <end position="294"/>
    </location>
</feature>
<dbReference type="OrthoDB" id="10262656at2759"/>
<keyword evidence="9" id="KW-1185">Reference proteome</keyword>
<dbReference type="AlphaFoldDB" id="A0A196SF50"/>
<dbReference type="Proteomes" id="UP000078348">
    <property type="component" value="Unassembled WGS sequence"/>
</dbReference>
<evidence type="ECO:0000256" key="1">
    <source>
        <dbReference type="ARBA" id="ARBA00004141"/>
    </source>
</evidence>
<organism evidence="8 9">
    <name type="scientific">Blastocystis sp. subtype 1 (strain ATCC 50177 / NandII)</name>
    <dbReference type="NCBI Taxonomy" id="478820"/>
    <lineage>
        <taxon>Eukaryota</taxon>
        <taxon>Sar</taxon>
        <taxon>Stramenopiles</taxon>
        <taxon>Bigyra</taxon>
        <taxon>Opalozoa</taxon>
        <taxon>Opalinata</taxon>
        <taxon>Blastocystidae</taxon>
        <taxon>Blastocystis</taxon>
    </lineage>
</organism>
<evidence type="ECO:0000259" key="7">
    <source>
        <dbReference type="PROSITE" id="PS50850"/>
    </source>
</evidence>
<dbReference type="InterPro" id="IPR020846">
    <property type="entry name" value="MFS_dom"/>
</dbReference>
<name>A0A196SF50_BLAHN</name>
<feature type="transmembrane region" description="Helical" evidence="6">
    <location>
        <begin position="12"/>
        <end position="36"/>
    </location>
</feature>
<dbReference type="PRINTS" id="PR01035">
    <property type="entry name" value="TCRTETA"/>
</dbReference>
<dbReference type="GO" id="GO:0016020">
    <property type="term" value="C:membrane"/>
    <property type="evidence" value="ECO:0007669"/>
    <property type="project" value="UniProtKB-SubCell"/>
</dbReference>
<gene>
    <name evidence="8" type="ORF">AV274_3298</name>
</gene>
<feature type="transmembrane region" description="Helical" evidence="6">
    <location>
        <begin position="330"/>
        <end position="356"/>
    </location>
</feature>
<feature type="transmembrane region" description="Helical" evidence="6">
    <location>
        <begin position="137"/>
        <end position="156"/>
    </location>
</feature>
<comment type="caution">
    <text evidence="8">The sequence shown here is derived from an EMBL/GenBank/DDBJ whole genome shotgun (WGS) entry which is preliminary data.</text>
</comment>
<feature type="transmembrane region" description="Helical" evidence="6">
    <location>
        <begin position="76"/>
        <end position="95"/>
    </location>
</feature>
<dbReference type="InterPro" id="IPR036259">
    <property type="entry name" value="MFS_trans_sf"/>
</dbReference>
<keyword evidence="5 6" id="KW-0472">Membrane</keyword>
<dbReference type="EMBL" id="LXWW01000191">
    <property type="protein sequence ID" value="OAO14951.1"/>
    <property type="molecule type" value="Genomic_DNA"/>
</dbReference>
<sequence>MALTGEKKSIIVFAFITVFMDSLNYALIVPILPYLIKELHSTPMEEGILFSSYAIFQLISLMIMGPGSDVFGRKPFLLLSLFGSCFGSIFQAMSYSMWALIVWRSFTGLFAGSLILVQAVIADLIPAEDRSIYLSRLDACVTAAFILGPAIGGILGQVNNHFPLYVAGVASGVAMIVAMIFLNESNPLVIQRRNAKKNSVAVAPTESVAAPAAESVVEVKEEKKEEAPVEKKKLKVTKTMCLCFCFEFCLRWTVNAFDSRYGIYLTDVFDTPSIVFSGLVIIQSVLCCVFQSLIYPMLMSKLKVPIPYLALTGMIIEFFAYLLITVDSEYGSMAATLLLWIGFSMAAPTSVSIISVSEGVK</sequence>
<proteinExistence type="predicted"/>
<dbReference type="PANTHER" id="PTHR23504">
    <property type="entry name" value="MAJOR FACILITATOR SUPERFAMILY DOMAIN-CONTAINING PROTEIN 10"/>
    <property type="match status" value="1"/>
</dbReference>
<dbReference type="InterPro" id="IPR005829">
    <property type="entry name" value="Sugar_transporter_CS"/>
</dbReference>
<evidence type="ECO:0000256" key="2">
    <source>
        <dbReference type="ARBA" id="ARBA00022448"/>
    </source>
</evidence>
<dbReference type="Pfam" id="PF07690">
    <property type="entry name" value="MFS_1"/>
    <property type="match status" value="1"/>
</dbReference>
<feature type="transmembrane region" description="Helical" evidence="6">
    <location>
        <begin position="101"/>
        <end position="125"/>
    </location>
</feature>
<keyword evidence="3 6" id="KW-0812">Transmembrane</keyword>
<evidence type="ECO:0000256" key="4">
    <source>
        <dbReference type="ARBA" id="ARBA00022989"/>
    </source>
</evidence>
<feature type="transmembrane region" description="Helical" evidence="6">
    <location>
        <begin position="48"/>
        <end position="64"/>
    </location>
</feature>
<dbReference type="InterPro" id="IPR001958">
    <property type="entry name" value="Tet-R_TetA/multi-R_MdtG-like"/>
</dbReference>
<dbReference type="PANTHER" id="PTHR23504:SF15">
    <property type="entry name" value="MAJOR FACILITATOR SUPERFAMILY (MFS) PROFILE DOMAIN-CONTAINING PROTEIN"/>
    <property type="match status" value="1"/>
</dbReference>
<evidence type="ECO:0000313" key="8">
    <source>
        <dbReference type="EMBL" id="OAO14951.1"/>
    </source>
</evidence>
<keyword evidence="4 6" id="KW-1133">Transmembrane helix</keyword>
<dbReference type="PROSITE" id="PS50850">
    <property type="entry name" value="MFS"/>
    <property type="match status" value="1"/>
</dbReference>
<dbReference type="Gene3D" id="1.20.1250.20">
    <property type="entry name" value="MFS general substrate transporter like domains"/>
    <property type="match status" value="1"/>
</dbReference>